<dbReference type="Gene3D" id="3.90.1140.10">
    <property type="entry name" value="Cyclic phosphodiesterase"/>
    <property type="match status" value="1"/>
</dbReference>
<proteinExistence type="inferred from homology"/>
<dbReference type="GO" id="GO:0004113">
    <property type="term" value="F:2',3'-cyclic-nucleotide 3'-phosphodiesterase activity"/>
    <property type="evidence" value="ECO:0007669"/>
    <property type="project" value="InterPro"/>
</dbReference>
<dbReference type="EMBL" id="CP001818">
    <property type="protein sequence ID" value="ACZ19873.1"/>
    <property type="molecule type" value="Genomic_DNA"/>
</dbReference>
<comment type="catalytic activity">
    <reaction evidence="2">
        <text>a 3'-end 2',3'-cyclophospho-ribonucleotide-RNA + H2O = a 3'-end 2'-phospho-ribonucleotide-RNA + H(+)</text>
        <dbReference type="Rhea" id="RHEA:11828"/>
        <dbReference type="Rhea" id="RHEA-COMP:10464"/>
        <dbReference type="Rhea" id="RHEA-COMP:17353"/>
        <dbReference type="ChEBI" id="CHEBI:15377"/>
        <dbReference type="ChEBI" id="CHEBI:15378"/>
        <dbReference type="ChEBI" id="CHEBI:83064"/>
        <dbReference type="ChEBI" id="CHEBI:173113"/>
        <dbReference type="EC" id="3.1.4.58"/>
    </reaction>
</comment>
<dbReference type="AlphaFoldDB" id="D1B782"/>
<dbReference type="OrthoDB" id="9789350at2"/>
<evidence type="ECO:0000313" key="4">
    <source>
        <dbReference type="Proteomes" id="UP000002030"/>
    </source>
</evidence>
<dbReference type="HOGENOM" id="CLU_081251_1_1_0"/>
<dbReference type="eggNOG" id="COG1514">
    <property type="taxonomic scope" value="Bacteria"/>
</dbReference>
<dbReference type="PANTHER" id="PTHR35561:SF1">
    <property type="entry name" value="RNA 2',3'-CYCLIC PHOSPHODIESTERASE"/>
    <property type="match status" value="1"/>
</dbReference>
<feature type="active site" description="Proton acceptor" evidence="2">
    <location>
        <position position="123"/>
    </location>
</feature>
<protein>
    <recommendedName>
        <fullName evidence="2">RNA 2',3'-cyclic phosphodiesterase</fullName>
        <shortName evidence="2">RNA 2',3'-CPDase</shortName>
        <ecNumber evidence="2">3.1.4.58</ecNumber>
    </recommendedName>
</protein>
<dbReference type="EnsemblBacteria" id="ACZ19873">
    <property type="protein sequence ID" value="ACZ19873"/>
    <property type="gene ID" value="Taci_1659"/>
</dbReference>
<dbReference type="EC" id="3.1.4.58" evidence="2"/>
<dbReference type="STRING" id="525903.Taci_1659"/>
<dbReference type="InterPro" id="IPR004175">
    <property type="entry name" value="RNA_CPDase"/>
</dbReference>
<dbReference type="NCBIfam" id="TIGR02258">
    <property type="entry name" value="2_5_ligase"/>
    <property type="match status" value="1"/>
</dbReference>
<gene>
    <name evidence="3" type="ordered locus">Taci_1659</name>
</gene>
<comment type="function">
    <text evidence="2">Hydrolyzes RNA 2',3'-cyclic phosphodiester to an RNA 2'-phosphomonoester.</text>
</comment>
<evidence type="ECO:0000256" key="2">
    <source>
        <dbReference type="HAMAP-Rule" id="MF_01940"/>
    </source>
</evidence>
<dbReference type="SUPFAM" id="SSF55144">
    <property type="entry name" value="LigT-like"/>
    <property type="match status" value="1"/>
</dbReference>
<dbReference type="GO" id="GO:0016874">
    <property type="term" value="F:ligase activity"/>
    <property type="evidence" value="ECO:0007669"/>
    <property type="project" value="UniProtKB-KW"/>
</dbReference>
<evidence type="ECO:0000313" key="3">
    <source>
        <dbReference type="EMBL" id="ACZ19873.1"/>
    </source>
</evidence>
<name>D1B782_THEAS</name>
<keyword evidence="4" id="KW-1185">Reference proteome</keyword>
<dbReference type="Proteomes" id="UP000002030">
    <property type="component" value="Chromosome"/>
</dbReference>
<reference evidence="3 4" key="1">
    <citation type="journal article" date="2009" name="Stand. Genomic Sci.">
        <title>Complete genome sequence of Thermanaerovibrio acidaminovorans type strain (Su883).</title>
        <authorList>
            <person name="Chovatia M."/>
            <person name="Sikorski J."/>
            <person name="Schroder M."/>
            <person name="Lapidus A."/>
            <person name="Nolan M."/>
            <person name="Tice H."/>
            <person name="Glavina Del Rio T."/>
            <person name="Copeland A."/>
            <person name="Cheng J.F."/>
            <person name="Lucas S."/>
            <person name="Chen F."/>
            <person name="Bruce D."/>
            <person name="Goodwin L."/>
            <person name="Pitluck S."/>
            <person name="Ivanova N."/>
            <person name="Mavromatis K."/>
            <person name="Ovchinnikova G."/>
            <person name="Pati A."/>
            <person name="Chen A."/>
            <person name="Palaniappan K."/>
            <person name="Land M."/>
            <person name="Hauser L."/>
            <person name="Chang Y.J."/>
            <person name="Jeffries C.D."/>
            <person name="Chain P."/>
            <person name="Saunders E."/>
            <person name="Detter J.C."/>
            <person name="Brettin T."/>
            <person name="Rohde M."/>
            <person name="Goker M."/>
            <person name="Spring S."/>
            <person name="Bristow J."/>
            <person name="Markowitz V."/>
            <person name="Hugenholtz P."/>
            <person name="Kyrpides N.C."/>
            <person name="Klenk H.P."/>
            <person name="Eisen J.A."/>
        </authorList>
    </citation>
    <scope>NUCLEOTIDE SEQUENCE [LARGE SCALE GENOMIC DNA]</scope>
    <source>
        <strain evidence="4">ATCC 49978 / DSM 6589 / Su883</strain>
    </source>
</reference>
<organism evidence="3 4">
    <name type="scientific">Thermanaerovibrio acidaminovorans (strain ATCC 49978 / DSM 6589 / Su883)</name>
    <name type="common">Selenomonas acidaminovorans</name>
    <dbReference type="NCBI Taxonomy" id="525903"/>
    <lineage>
        <taxon>Bacteria</taxon>
        <taxon>Thermotogati</taxon>
        <taxon>Synergistota</taxon>
        <taxon>Synergistia</taxon>
        <taxon>Synergistales</taxon>
        <taxon>Synergistaceae</taxon>
        <taxon>Thermanaerovibrio</taxon>
    </lineage>
</organism>
<dbReference type="PANTHER" id="PTHR35561">
    <property type="entry name" value="RNA 2',3'-CYCLIC PHOSPHODIESTERASE"/>
    <property type="match status" value="1"/>
</dbReference>
<keyword evidence="3" id="KW-0436">Ligase</keyword>
<evidence type="ECO:0000256" key="1">
    <source>
        <dbReference type="ARBA" id="ARBA00022801"/>
    </source>
</evidence>
<sequence length="192" mass="21041">MRCFACLVPPMGVRCLVSSRLEPFRRAFRSVKWVREELMHVTLLFLGEVPRSEAESFGHRLRDVADSYPPINLSLGGMGAFPSVRSPRAIWVGLGGELDVLSSFAERVARCAPGGGGERFVPHMTVGRVRDGEALGEALDEAGLWEVSFEGDKVCAFSVCEVVLMESHLGPGGPRYVPFRRYPLVGLRFGGC</sequence>
<feature type="active site" description="Proton donor" evidence="2">
    <location>
        <position position="40"/>
    </location>
</feature>
<dbReference type="RefSeq" id="WP_012870382.1">
    <property type="nucleotide sequence ID" value="NC_013522.1"/>
</dbReference>
<dbReference type="InterPro" id="IPR009097">
    <property type="entry name" value="Cyclic_Pdiesterase"/>
</dbReference>
<dbReference type="HAMAP" id="MF_01940">
    <property type="entry name" value="RNA_CPDase"/>
    <property type="match status" value="1"/>
</dbReference>
<dbReference type="KEGG" id="tai:Taci_1659"/>
<accession>D1B782</accession>
<feature type="short sequence motif" description="HXTX 2" evidence="2">
    <location>
        <begin position="123"/>
        <end position="126"/>
    </location>
</feature>
<dbReference type="GO" id="GO:0008664">
    <property type="term" value="F:RNA 2',3'-cyclic 3'-phosphodiesterase activity"/>
    <property type="evidence" value="ECO:0007669"/>
    <property type="project" value="UniProtKB-EC"/>
</dbReference>
<dbReference type="Pfam" id="PF13563">
    <property type="entry name" value="2_5_RNA_ligase2"/>
    <property type="match status" value="1"/>
</dbReference>
<keyword evidence="1 2" id="KW-0378">Hydrolase</keyword>
<feature type="short sequence motif" description="HXTX 1" evidence="2">
    <location>
        <begin position="40"/>
        <end position="43"/>
    </location>
</feature>
<comment type="similarity">
    <text evidence="2">Belongs to the 2H phosphoesterase superfamily. ThpR family.</text>
</comment>